<keyword evidence="3" id="KW-1185">Reference proteome</keyword>
<gene>
    <name evidence="2" type="ORF">GCM10022222_21130</name>
</gene>
<comment type="caution">
    <text evidence="2">The sequence shown here is derived from an EMBL/GenBank/DDBJ whole genome shotgun (WGS) entry which is preliminary data.</text>
</comment>
<evidence type="ECO:0000259" key="1">
    <source>
        <dbReference type="Pfam" id="PF13672"/>
    </source>
</evidence>
<dbReference type="EMBL" id="BAAAZN010000003">
    <property type="protein sequence ID" value="GAA3537199.1"/>
    <property type="molecule type" value="Genomic_DNA"/>
</dbReference>
<accession>A0ABP6VNU2</accession>
<reference evidence="3" key="1">
    <citation type="journal article" date="2019" name="Int. J. Syst. Evol. Microbiol.">
        <title>The Global Catalogue of Microorganisms (GCM) 10K type strain sequencing project: providing services to taxonomists for standard genome sequencing and annotation.</title>
        <authorList>
            <consortium name="The Broad Institute Genomics Platform"/>
            <consortium name="The Broad Institute Genome Sequencing Center for Infectious Disease"/>
            <person name="Wu L."/>
            <person name="Ma J."/>
        </authorList>
    </citation>
    <scope>NUCLEOTIDE SEQUENCE [LARGE SCALE GENOMIC DNA]</scope>
    <source>
        <strain evidence="3">JCM 16898</strain>
    </source>
</reference>
<organism evidence="2 3">
    <name type="scientific">Amycolatopsis ultiminotia</name>
    <dbReference type="NCBI Taxonomy" id="543629"/>
    <lineage>
        <taxon>Bacteria</taxon>
        <taxon>Bacillati</taxon>
        <taxon>Actinomycetota</taxon>
        <taxon>Actinomycetes</taxon>
        <taxon>Pseudonocardiales</taxon>
        <taxon>Pseudonocardiaceae</taxon>
        <taxon>Amycolatopsis</taxon>
    </lineage>
</organism>
<dbReference type="Gene3D" id="3.60.40.10">
    <property type="entry name" value="PPM-type phosphatase domain"/>
    <property type="match status" value="1"/>
</dbReference>
<dbReference type="Pfam" id="PF13672">
    <property type="entry name" value="PP2C_2"/>
    <property type="match status" value="1"/>
</dbReference>
<dbReference type="SUPFAM" id="SSF81606">
    <property type="entry name" value="PP2C-like"/>
    <property type="match status" value="1"/>
</dbReference>
<evidence type="ECO:0000313" key="2">
    <source>
        <dbReference type="EMBL" id="GAA3537199.1"/>
    </source>
</evidence>
<feature type="domain" description="PPM-type phosphatase" evidence="1">
    <location>
        <begin position="22"/>
        <end position="208"/>
    </location>
</feature>
<name>A0ABP6VNU2_9PSEU</name>
<protein>
    <recommendedName>
        <fullName evidence="1">PPM-type phosphatase domain-containing protein</fullName>
    </recommendedName>
</protein>
<sequence length="267" mass="29131">MQVAVAQTPAPESSQDRVVADDQIALVLDGASAFEPVDVSTSTYVNHLANEISANLKEGPEVALAESVAAAIEETARELDLKAGNAPSSTVSLLRERDDSVDIFCLGDSAIYYGADDGEPIELIDLRLANLGITQHRAYRERIAAGHGYDARHRELLSELQREQRKCRNRPGGYWIAETDPDAARHGYTRTVPRKDITWAVLATDGAYGPMLHLGLANWALLARQPAPTLERTLAECARWEHEVDPDGRLLPRAKVSDDKALACAVL</sequence>
<dbReference type="InterPro" id="IPR001932">
    <property type="entry name" value="PPM-type_phosphatase-like_dom"/>
</dbReference>
<dbReference type="InterPro" id="IPR036457">
    <property type="entry name" value="PPM-type-like_dom_sf"/>
</dbReference>
<proteinExistence type="predicted"/>
<dbReference type="Proteomes" id="UP001500689">
    <property type="component" value="Unassembled WGS sequence"/>
</dbReference>
<evidence type="ECO:0000313" key="3">
    <source>
        <dbReference type="Proteomes" id="UP001500689"/>
    </source>
</evidence>